<proteinExistence type="predicted"/>
<evidence type="ECO:0000259" key="1">
    <source>
        <dbReference type="Pfam" id="PF01636"/>
    </source>
</evidence>
<dbReference type="Gene3D" id="3.90.1200.10">
    <property type="match status" value="1"/>
</dbReference>
<name>A0A8T9AZ77_9HELO</name>
<dbReference type="InterPro" id="IPR051035">
    <property type="entry name" value="Mito_inheritance_9"/>
</dbReference>
<dbReference type="EMBL" id="QGMF01001138">
    <property type="protein sequence ID" value="TVY13050.1"/>
    <property type="molecule type" value="Genomic_DNA"/>
</dbReference>
<dbReference type="Pfam" id="PF01636">
    <property type="entry name" value="APH"/>
    <property type="match status" value="1"/>
</dbReference>
<dbReference type="InterPro" id="IPR002575">
    <property type="entry name" value="Aminoglycoside_PTrfase"/>
</dbReference>
<feature type="domain" description="Aminoglycoside phosphotransferase" evidence="1">
    <location>
        <begin position="275"/>
        <end position="355"/>
    </location>
</feature>
<reference evidence="2 3" key="1">
    <citation type="submission" date="2018-05" db="EMBL/GenBank/DDBJ databases">
        <title>Whole genome sequencing for identification of molecular markers to develop diagnostic detection tools for the regulated plant pathogen Lachnellula willkommii.</title>
        <authorList>
            <person name="Giroux E."/>
            <person name="Bilodeau G."/>
        </authorList>
    </citation>
    <scope>NUCLEOTIDE SEQUENCE [LARGE SCALE GENOMIC DNA]</scope>
    <source>
        <strain evidence="2 3">CBS 203.66</strain>
    </source>
</reference>
<dbReference type="InterPro" id="IPR011009">
    <property type="entry name" value="Kinase-like_dom_sf"/>
</dbReference>
<evidence type="ECO:0000313" key="2">
    <source>
        <dbReference type="EMBL" id="TVY13050.1"/>
    </source>
</evidence>
<comment type="caution">
    <text evidence="2">The sequence shown here is derived from an EMBL/GenBank/DDBJ whole genome shotgun (WGS) entry which is preliminary data.</text>
</comment>
<dbReference type="OrthoDB" id="2968323at2759"/>
<gene>
    <name evidence="2" type="primary">AIM9_2</name>
    <name evidence="2" type="ORF">LARI1_G008118</name>
</gene>
<dbReference type="PANTHER" id="PTHR36091">
    <property type="entry name" value="ALTERED INHERITANCE OF MITOCHONDRIA PROTEIN 9, MITOCHONDRIAL"/>
    <property type="match status" value="1"/>
</dbReference>
<protein>
    <submittedName>
        <fullName evidence="2">Altered inheritance of mitochondria protein 9</fullName>
    </submittedName>
</protein>
<sequence>MSPKHATAIPQLLSMRDANTVATISEDDLYRYTRHRWTINESSRLKERYLKFNLQALLEVAVATCSSSGARHCTKILKCKEGMNNKAFILTMDNGTEVLAKLPNPCAGPSFYTTASEVATRIFLRDALDIPTPRIITWSADRSNPVGAEYIIEEKAAGEPLGKFWKDLATLPMKGRMAIVDSILDIEKKLASVNFAKSGCIYFREDIPNSEPLQTNPPLSPEILNRFTMGPLVSNEFWSGEKAAMELDRGPLKDEKPEQFVEALAMNERKFIKQHATPRMNYHSSLIKPELPDEMLGLIDRYLQMALAMVPPQLSEDIDIRSPTLWHPDLHPNNIFVDPGSKKMSHLIDWQSASSLPFFYHCQVPTAIKHHGPALTVLDDLDSWLERPQNYHSMSLDEKSYTDNAIGSEYLHKYYLSSTRVKFPRRWAVLQKAADKLKLRTEPAGWVQSAWSNNDTFFLRRALMGIANRWGDLCPDAGPCPWAISEGEVAAYGHERETRGYVSTFLAYFKENWGVSADGCVETERFDEVRVEMKRMKEYFVGSADDEEEKELALKIWPYEEPTDI</sequence>
<dbReference type="PANTHER" id="PTHR36091:SF2">
    <property type="entry name" value="AMINOGLYCOSIDE PHOSPHOTRANSFERASE DOMAIN-CONTAINING PROTEIN"/>
    <property type="match status" value="1"/>
</dbReference>
<dbReference type="GO" id="GO:0005739">
    <property type="term" value="C:mitochondrion"/>
    <property type="evidence" value="ECO:0007669"/>
    <property type="project" value="TreeGrafter"/>
</dbReference>
<dbReference type="AlphaFoldDB" id="A0A8T9AZ77"/>
<keyword evidence="3" id="KW-1185">Reference proteome</keyword>
<dbReference type="SUPFAM" id="SSF56112">
    <property type="entry name" value="Protein kinase-like (PK-like)"/>
    <property type="match status" value="1"/>
</dbReference>
<organism evidence="2 3">
    <name type="scientific">Lachnellula arida</name>
    <dbReference type="NCBI Taxonomy" id="1316785"/>
    <lineage>
        <taxon>Eukaryota</taxon>
        <taxon>Fungi</taxon>
        <taxon>Dikarya</taxon>
        <taxon>Ascomycota</taxon>
        <taxon>Pezizomycotina</taxon>
        <taxon>Leotiomycetes</taxon>
        <taxon>Helotiales</taxon>
        <taxon>Lachnaceae</taxon>
        <taxon>Lachnellula</taxon>
    </lineage>
</organism>
<dbReference type="Proteomes" id="UP000469559">
    <property type="component" value="Unassembled WGS sequence"/>
</dbReference>
<accession>A0A8T9AZ77</accession>
<evidence type="ECO:0000313" key="3">
    <source>
        <dbReference type="Proteomes" id="UP000469559"/>
    </source>
</evidence>